<dbReference type="EMBL" id="JBHUME010000008">
    <property type="protein sequence ID" value="MFD2613489.1"/>
    <property type="molecule type" value="Genomic_DNA"/>
</dbReference>
<dbReference type="Pfam" id="PF26347">
    <property type="entry name" value="YtrI_sporulation"/>
    <property type="match status" value="1"/>
</dbReference>
<feature type="domain" description="Sporulation membrane protein YtrI C-terminal" evidence="2">
    <location>
        <begin position="73"/>
        <end position="157"/>
    </location>
</feature>
<name>A0ABW5PG49_9BACL</name>
<organism evidence="3 4">
    <name type="scientific">Paenibacillus gansuensis</name>
    <dbReference type="NCBI Taxonomy" id="306542"/>
    <lineage>
        <taxon>Bacteria</taxon>
        <taxon>Bacillati</taxon>
        <taxon>Bacillota</taxon>
        <taxon>Bacilli</taxon>
        <taxon>Bacillales</taxon>
        <taxon>Paenibacillaceae</taxon>
        <taxon>Paenibacillus</taxon>
    </lineage>
</organism>
<keyword evidence="4" id="KW-1185">Reference proteome</keyword>
<evidence type="ECO:0000313" key="4">
    <source>
        <dbReference type="Proteomes" id="UP001597541"/>
    </source>
</evidence>
<keyword evidence="1" id="KW-0472">Membrane</keyword>
<feature type="transmembrane region" description="Helical" evidence="1">
    <location>
        <begin position="12"/>
        <end position="34"/>
    </location>
</feature>
<sequence length="163" mass="18949">MRVPSLDRFAKAVQMMSIFLCGVIVGCAVFNSFFHKQMEKLMATNNELWEANRELRDEVKISDTYKNKQVISKIVVRAENSKPTSEVKQIAQEQIKKKLQSELGILRGNSIYEIDRDAKIASLLLNKKRYTVEQKDYEIEIKTMLLVDKVLHIWITVAPYIRN</sequence>
<dbReference type="InterPro" id="IPR058620">
    <property type="entry name" value="YtrI_C"/>
</dbReference>
<gene>
    <name evidence="3" type="ORF">ACFSUF_13740</name>
</gene>
<protein>
    <recommendedName>
        <fullName evidence="2">Sporulation membrane protein YtrI C-terminal domain-containing protein</fullName>
    </recommendedName>
</protein>
<dbReference type="Proteomes" id="UP001597541">
    <property type="component" value="Unassembled WGS sequence"/>
</dbReference>
<proteinExistence type="predicted"/>
<reference evidence="4" key="1">
    <citation type="journal article" date="2019" name="Int. J. Syst. Evol. Microbiol.">
        <title>The Global Catalogue of Microorganisms (GCM) 10K type strain sequencing project: providing services to taxonomists for standard genome sequencing and annotation.</title>
        <authorList>
            <consortium name="The Broad Institute Genomics Platform"/>
            <consortium name="The Broad Institute Genome Sequencing Center for Infectious Disease"/>
            <person name="Wu L."/>
            <person name="Ma J."/>
        </authorList>
    </citation>
    <scope>NUCLEOTIDE SEQUENCE [LARGE SCALE GENOMIC DNA]</scope>
    <source>
        <strain evidence="4">KCTC 3950</strain>
    </source>
</reference>
<dbReference type="RefSeq" id="WP_377603482.1">
    <property type="nucleotide sequence ID" value="NZ_JBHUME010000008.1"/>
</dbReference>
<evidence type="ECO:0000259" key="2">
    <source>
        <dbReference type="Pfam" id="PF26347"/>
    </source>
</evidence>
<evidence type="ECO:0000313" key="3">
    <source>
        <dbReference type="EMBL" id="MFD2613489.1"/>
    </source>
</evidence>
<evidence type="ECO:0000256" key="1">
    <source>
        <dbReference type="SAM" id="Phobius"/>
    </source>
</evidence>
<dbReference type="PROSITE" id="PS51257">
    <property type="entry name" value="PROKAR_LIPOPROTEIN"/>
    <property type="match status" value="1"/>
</dbReference>
<accession>A0ABW5PG49</accession>
<keyword evidence="1" id="KW-1133">Transmembrane helix</keyword>
<keyword evidence="1" id="KW-0812">Transmembrane</keyword>
<comment type="caution">
    <text evidence="3">The sequence shown here is derived from an EMBL/GenBank/DDBJ whole genome shotgun (WGS) entry which is preliminary data.</text>
</comment>